<feature type="compositionally biased region" description="Pro residues" evidence="1">
    <location>
        <begin position="172"/>
        <end position="181"/>
    </location>
</feature>
<feature type="compositionally biased region" description="Polar residues" evidence="1">
    <location>
        <begin position="1"/>
        <end position="34"/>
    </location>
</feature>
<feature type="compositionally biased region" description="Acidic residues" evidence="1">
    <location>
        <begin position="134"/>
        <end position="147"/>
    </location>
</feature>
<feature type="compositionally biased region" description="Polar residues" evidence="1">
    <location>
        <begin position="119"/>
        <end position="128"/>
    </location>
</feature>
<keyword evidence="3" id="KW-1185">Reference proteome</keyword>
<sequence length="216" mass="23020">MLNGQHSMANSFYGSPSQTSNPYGASSAYSQSPMSGFRESRPTDITMLLQRSAAAIEHACRAMNIPVPDPVSTPSRWQDASHLQLPVPGTHHSTGPRSSLALSAASPMPQARHAPPSMTMYQSRTAPATVSDEYATEEVIEIQQGDDTEPRDVTEGQPGRPDAHVPEAEDSPNPPPRPTVGPPAKSGVSTRSIPLSATGLEGTRRNPFMRSPPTNT</sequence>
<dbReference type="Proteomes" id="UP000717585">
    <property type="component" value="Unassembled WGS sequence"/>
</dbReference>
<dbReference type="AlphaFoldDB" id="A0A8J6AZG2"/>
<organism evidence="2 3">
    <name type="scientific">Carpediemonas membranifera</name>
    <dbReference type="NCBI Taxonomy" id="201153"/>
    <lineage>
        <taxon>Eukaryota</taxon>
        <taxon>Metamonada</taxon>
        <taxon>Carpediemonas-like organisms</taxon>
        <taxon>Carpediemonas</taxon>
    </lineage>
</organism>
<reference evidence="2" key="1">
    <citation type="submission" date="2021-05" db="EMBL/GenBank/DDBJ databases">
        <title>A free-living protist that lacks canonical eukaryotic 1 DNA replication and segregation systems.</title>
        <authorList>
            <person name="Salas-Leiva D.E."/>
            <person name="Tromer E.C."/>
            <person name="Curtis B.A."/>
            <person name="Jerlstrom-Hultqvist J."/>
            <person name="Kolisko M."/>
            <person name="Yi Z."/>
            <person name="Salas-Leiva J.S."/>
            <person name="Gallot-Lavallee L."/>
            <person name="Kops G.J.P.L."/>
            <person name="Archibald J.M."/>
            <person name="Simpson A.G.B."/>
            <person name="Roger A.J."/>
        </authorList>
    </citation>
    <scope>NUCLEOTIDE SEQUENCE</scope>
    <source>
        <strain evidence="2">BICM</strain>
    </source>
</reference>
<proteinExistence type="predicted"/>
<accession>A0A8J6AZG2</accession>
<feature type="region of interest" description="Disordered" evidence="1">
    <location>
        <begin position="1"/>
        <end position="43"/>
    </location>
</feature>
<evidence type="ECO:0000313" key="2">
    <source>
        <dbReference type="EMBL" id="KAG9395160.1"/>
    </source>
</evidence>
<gene>
    <name evidence="2" type="ORF">J8273_0379</name>
</gene>
<protein>
    <submittedName>
        <fullName evidence="2">Uncharacterized protein</fullName>
    </submittedName>
</protein>
<evidence type="ECO:0000256" key="1">
    <source>
        <dbReference type="SAM" id="MobiDB-lite"/>
    </source>
</evidence>
<comment type="caution">
    <text evidence="2">The sequence shown here is derived from an EMBL/GenBank/DDBJ whole genome shotgun (WGS) entry which is preliminary data.</text>
</comment>
<dbReference type="EMBL" id="JAHDYR010000012">
    <property type="protein sequence ID" value="KAG9395160.1"/>
    <property type="molecule type" value="Genomic_DNA"/>
</dbReference>
<name>A0A8J6AZG2_9EUKA</name>
<evidence type="ECO:0000313" key="3">
    <source>
        <dbReference type="Proteomes" id="UP000717585"/>
    </source>
</evidence>
<feature type="region of interest" description="Disordered" evidence="1">
    <location>
        <begin position="84"/>
        <end position="216"/>
    </location>
</feature>